<accession>A0A1W1YEP4</accession>
<dbReference type="RefSeq" id="WP_084408078.1">
    <property type="nucleotide sequence ID" value="NZ_FWXR01000001.1"/>
</dbReference>
<keyword evidence="3" id="KW-0378">Hydrolase</keyword>
<evidence type="ECO:0000313" key="4">
    <source>
        <dbReference type="Proteomes" id="UP000192656"/>
    </source>
</evidence>
<evidence type="ECO:0000256" key="1">
    <source>
        <dbReference type="PROSITE-ProRule" id="PRU00464"/>
    </source>
</evidence>
<sequence length="140" mass="15730">MTTTRPFELDPRLKADTLAITKLGLCELRLMNDRRWPWLLLVPQRAGVSEFFDLTPLDQTMLSFEVGLVAKPFKALTGCDKLNIATIGNVVSQFHCHIVARSDGDPNWPRPVWGFGSVEPYETEAAKAFIDDISRVVMPV</sequence>
<comment type="caution">
    <text evidence="1">Lacks conserved residue(s) required for the propagation of feature annotation.</text>
</comment>
<dbReference type="AlphaFoldDB" id="A0A1W1YEP4"/>
<dbReference type="Proteomes" id="UP000192656">
    <property type="component" value="Unassembled WGS sequence"/>
</dbReference>
<dbReference type="InterPro" id="IPR036265">
    <property type="entry name" value="HIT-like_sf"/>
</dbReference>
<dbReference type="STRING" id="937218.SAMN06297251_101219"/>
<dbReference type="PIRSF" id="PIRSF000714">
    <property type="entry name" value="HIT"/>
    <property type="match status" value="1"/>
</dbReference>
<dbReference type="EMBL" id="FWXR01000001">
    <property type="protein sequence ID" value="SMC34625.1"/>
    <property type="molecule type" value="Genomic_DNA"/>
</dbReference>
<evidence type="ECO:0000259" key="2">
    <source>
        <dbReference type="PROSITE" id="PS51084"/>
    </source>
</evidence>
<dbReference type="Gene3D" id="3.30.428.10">
    <property type="entry name" value="HIT-like"/>
    <property type="match status" value="1"/>
</dbReference>
<dbReference type="PROSITE" id="PS51084">
    <property type="entry name" value="HIT_2"/>
    <property type="match status" value="1"/>
</dbReference>
<evidence type="ECO:0000313" key="3">
    <source>
        <dbReference type="EMBL" id="SMC34625.1"/>
    </source>
</evidence>
<dbReference type="InterPro" id="IPR026026">
    <property type="entry name" value="HIT_Hint"/>
</dbReference>
<gene>
    <name evidence="3" type="ORF">SAMN06297251_101219</name>
</gene>
<reference evidence="3 4" key="1">
    <citation type="submission" date="2017-04" db="EMBL/GenBank/DDBJ databases">
        <authorList>
            <person name="Afonso C.L."/>
            <person name="Miller P.J."/>
            <person name="Scott M.A."/>
            <person name="Spackman E."/>
            <person name="Goraichik I."/>
            <person name="Dimitrov K.M."/>
            <person name="Suarez D.L."/>
            <person name="Swayne D.E."/>
        </authorList>
    </citation>
    <scope>NUCLEOTIDE SEQUENCE [LARGE SCALE GENOMIC DNA]</scope>
    <source>
        <strain evidence="3 4">CGMCC 1.10972</strain>
    </source>
</reference>
<protein>
    <submittedName>
        <fullName evidence="3">Diadenosine tetraphosphate (Ap4A) hydrolase</fullName>
    </submittedName>
</protein>
<dbReference type="InterPro" id="IPR011146">
    <property type="entry name" value="HIT-like"/>
</dbReference>
<proteinExistence type="predicted"/>
<dbReference type="GO" id="GO:0016787">
    <property type="term" value="F:hydrolase activity"/>
    <property type="evidence" value="ECO:0007669"/>
    <property type="project" value="UniProtKB-KW"/>
</dbReference>
<feature type="domain" description="HIT" evidence="2">
    <location>
        <begin position="39"/>
        <end position="108"/>
    </location>
</feature>
<dbReference type="SUPFAM" id="SSF54197">
    <property type="entry name" value="HIT-like"/>
    <property type="match status" value="1"/>
</dbReference>
<keyword evidence="4" id="KW-1185">Reference proteome</keyword>
<name>A0A1W1YEP4_9HYPH</name>
<dbReference type="OrthoDB" id="9799145at2"/>
<organism evidence="3 4">
    <name type="scientific">Fulvimarina manganoxydans</name>
    <dbReference type="NCBI Taxonomy" id="937218"/>
    <lineage>
        <taxon>Bacteria</taxon>
        <taxon>Pseudomonadati</taxon>
        <taxon>Pseudomonadota</taxon>
        <taxon>Alphaproteobacteria</taxon>
        <taxon>Hyphomicrobiales</taxon>
        <taxon>Aurantimonadaceae</taxon>
        <taxon>Fulvimarina</taxon>
    </lineage>
</organism>
<dbReference type="Pfam" id="PF01230">
    <property type="entry name" value="HIT"/>
    <property type="match status" value="1"/>
</dbReference>